<dbReference type="InterPro" id="IPR009937">
    <property type="entry name" value="Phage_holin_3_6"/>
</dbReference>
<feature type="transmembrane region" description="Helical" evidence="2">
    <location>
        <begin position="120"/>
        <end position="141"/>
    </location>
</feature>
<feature type="region of interest" description="Disordered" evidence="1">
    <location>
        <begin position="1"/>
        <end position="45"/>
    </location>
</feature>
<name>A0ABN2LM56_9MICO</name>
<dbReference type="Pfam" id="PF07332">
    <property type="entry name" value="Phage_holin_3_6"/>
    <property type="match status" value="1"/>
</dbReference>
<gene>
    <name evidence="3" type="ORF">GCM10009811_17910</name>
</gene>
<evidence type="ECO:0000313" key="3">
    <source>
        <dbReference type="EMBL" id="GAA1793615.1"/>
    </source>
</evidence>
<dbReference type="EMBL" id="BAAAPO010000026">
    <property type="protein sequence ID" value="GAA1793615.1"/>
    <property type="molecule type" value="Genomic_DNA"/>
</dbReference>
<sequence>MSSPVEHGASALNGPAGSAPDLRRPAAPGEVRPAEQIDGAHDTYDKGEVGSIGAILSAVAGDISTLMQQEVALAKAEVRQSAQNAGKGAGMLAGAGVAGHLALIFMSLALWWALGTWMHRFGWAAFIVGLLWAAIAGALAMKGRSELKNVNGLPRTVETAKKVPDALKGNEDHR</sequence>
<feature type="compositionally biased region" description="Basic and acidic residues" evidence="1">
    <location>
        <begin position="32"/>
        <end position="45"/>
    </location>
</feature>
<keyword evidence="2" id="KW-0812">Transmembrane</keyword>
<dbReference type="Proteomes" id="UP001499938">
    <property type="component" value="Unassembled WGS sequence"/>
</dbReference>
<proteinExistence type="predicted"/>
<protein>
    <submittedName>
        <fullName evidence="3">Phage holin family protein</fullName>
    </submittedName>
</protein>
<keyword evidence="4" id="KW-1185">Reference proteome</keyword>
<comment type="caution">
    <text evidence="3">The sequence shown here is derived from an EMBL/GenBank/DDBJ whole genome shotgun (WGS) entry which is preliminary data.</text>
</comment>
<evidence type="ECO:0000256" key="2">
    <source>
        <dbReference type="SAM" id="Phobius"/>
    </source>
</evidence>
<keyword evidence="2" id="KW-1133">Transmembrane helix</keyword>
<organism evidence="3 4">
    <name type="scientific">Nostocoides veronense</name>
    <dbReference type="NCBI Taxonomy" id="330836"/>
    <lineage>
        <taxon>Bacteria</taxon>
        <taxon>Bacillati</taxon>
        <taxon>Actinomycetota</taxon>
        <taxon>Actinomycetes</taxon>
        <taxon>Micrococcales</taxon>
        <taxon>Intrasporangiaceae</taxon>
        <taxon>Nostocoides</taxon>
    </lineage>
</organism>
<evidence type="ECO:0000256" key="1">
    <source>
        <dbReference type="SAM" id="MobiDB-lite"/>
    </source>
</evidence>
<reference evidence="3 4" key="1">
    <citation type="journal article" date="2019" name="Int. J. Syst. Evol. Microbiol.">
        <title>The Global Catalogue of Microorganisms (GCM) 10K type strain sequencing project: providing services to taxonomists for standard genome sequencing and annotation.</title>
        <authorList>
            <consortium name="The Broad Institute Genomics Platform"/>
            <consortium name="The Broad Institute Genome Sequencing Center for Infectious Disease"/>
            <person name="Wu L."/>
            <person name="Ma J."/>
        </authorList>
    </citation>
    <scope>NUCLEOTIDE SEQUENCE [LARGE SCALE GENOMIC DNA]</scope>
    <source>
        <strain evidence="3 4">JCM 15592</strain>
    </source>
</reference>
<keyword evidence="2" id="KW-0472">Membrane</keyword>
<accession>A0ABN2LM56</accession>
<dbReference type="RefSeq" id="WP_344083792.1">
    <property type="nucleotide sequence ID" value="NZ_BAAAPO010000026.1"/>
</dbReference>
<evidence type="ECO:0000313" key="4">
    <source>
        <dbReference type="Proteomes" id="UP001499938"/>
    </source>
</evidence>
<feature type="transmembrane region" description="Helical" evidence="2">
    <location>
        <begin position="89"/>
        <end position="114"/>
    </location>
</feature>